<comment type="caution">
    <text evidence="2">The sequence shown here is derived from an EMBL/GenBank/DDBJ whole genome shotgun (WGS) entry which is preliminary data.</text>
</comment>
<dbReference type="AlphaFoldDB" id="A0A4Y3QWV6"/>
<dbReference type="Pfam" id="PF01522">
    <property type="entry name" value="Polysacc_deac_1"/>
    <property type="match status" value="1"/>
</dbReference>
<keyword evidence="3" id="KW-1185">Reference proteome</keyword>
<accession>A0A4Y3QWV6</accession>
<evidence type="ECO:0000313" key="3">
    <source>
        <dbReference type="Proteomes" id="UP000319210"/>
    </source>
</evidence>
<dbReference type="Proteomes" id="UP000319210">
    <property type="component" value="Unassembled WGS sequence"/>
</dbReference>
<dbReference type="SUPFAM" id="SSF88713">
    <property type="entry name" value="Glycoside hydrolase/deacetylase"/>
    <property type="match status" value="1"/>
</dbReference>
<name>A0A4Y3QWV6_STRCI</name>
<dbReference type="PANTHER" id="PTHR10587">
    <property type="entry name" value="GLYCOSYL TRANSFERASE-RELATED"/>
    <property type="match status" value="1"/>
</dbReference>
<gene>
    <name evidence="2" type="ORF">SCA03_24370</name>
</gene>
<proteinExistence type="predicted"/>
<dbReference type="InterPro" id="IPR050248">
    <property type="entry name" value="Polysacc_deacetylase_ArnD"/>
</dbReference>
<dbReference type="CDD" id="cd10959">
    <property type="entry name" value="CE4_NodB_like_3"/>
    <property type="match status" value="1"/>
</dbReference>
<dbReference type="EMBL" id="BJMM01000009">
    <property type="protein sequence ID" value="GEB49886.1"/>
    <property type="molecule type" value="Genomic_DNA"/>
</dbReference>
<dbReference type="GO" id="GO:0005975">
    <property type="term" value="P:carbohydrate metabolic process"/>
    <property type="evidence" value="ECO:0007669"/>
    <property type="project" value="InterPro"/>
</dbReference>
<protein>
    <submittedName>
        <fullName evidence="2">Polysaccharide deacetylase familiy protein</fullName>
    </submittedName>
</protein>
<dbReference type="PROSITE" id="PS51677">
    <property type="entry name" value="NODB"/>
    <property type="match status" value="1"/>
</dbReference>
<evidence type="ECO:0000313" key="2">
    <source>
        <dbReference type="EMBL" id="GEB49886.1"/>
    </source>
</evidence>
<dbReference type="InterPro" id="IPR002509">
    <property type="entry name" value="NODB_dom"/>
</dbReference>
<reference evidence="2 3" key="1">
    <citation type="submission" date="2019-06" db="EMBL/GenBank/DDBJ databases">
        <title>Whole genome shotgun sequence of Streptomyces cacaoi subsp. cacaoi NBRC 12748.</title>
        <authorList>
            <person name="Hosoyama A."/>
            <person name="Uohara A."/>
            <person name="Ohji S."/>
            <person name="Ichikawa N."/>
        </authorList>
    </citation>
    <scope>NUCLEOTIDE SEQUENCE [LARGE SCALE GENOMIC DNA]</scope>
    <source>
        <strain evidence="2 3">NBRC 12748</strain>
    </source>
</reference>
<feature type="domain" description="NodB homology" evidence="1">
    <location>
        <begin position="42"/>
        <end position="228"/>
    </location>
</feature>
<evidence type="ECO:0000259" key="1">
    <source>
        <dbReference type="PROSITE" id="PS51677"/>
    </source>
</evidence>
<sequence>MSSAALAAGAAVAAWHVGPAATWLPGVRAVLSPALDGRGAPGHVALTFDDGPDARSTPLFLRELERLRVRATFFVLGAFVEAHSGLVGRMAAEGHEIAVHGWGHERPWLPRPFADRAGLERAVAAVRAAGGGSPRWYRPPYGILTATRRRAARQLGLRPVLWTTWGRDWTAPADPGSVLGELAHRLTGGATVLLHDSDRTSAPGAWRVTLAALPELVSRCRAQGWTVGTLAEHGLAGESAPEPRAG</sequence>
<dbReference type="InterPro" id="IPR011330">
    <property type="entry name" value="Glyco_hydro/deAcase_b/a-brl"/>
</dbReference>
<dbReference type="PANTHER" id="PTHR10587:SF137">
    <property type="entry name" value="4-DEOXY-4-FORMAMIDO-L-ARABINOSE-PHOSPHOUNDECAPRENOL DEFORMYLASE ARND-RELATED"/>
    <property type="match status" value="1"/>
</dbReference>
<dbReference type="Gene3D" id="3.20.20.370">
    <property type="entry name" value="Glycoside hydrolase/deacetylase"/>
    <property type="match status" value="1"/>
</dbReference>
<dbReference type="GO" id="GO:0016810">
    <property type="term" value="F:hydrolase activity, acting on carbon-nitrogen (but not peptide) bonds"/>
    <property type="evidence" value="ECO:0007669"/>
    <property type="project" value="InterPro"/>
</dbReference>
<organism evidence="2 3">
    <name type="scientific">Streptomyces cacaoi</name>
    <dbReference type="NCBI Taxonomy" id="1898"/>
    <lineage>
        <taxon>Bacteria</taxon>
        <taxon>Bacillati</taxon>
        <taxon>Actinomycetota</taxon>
        <taxon>Actinomycetes</taxon>
        <taxon>Kitasatosporales</taxon>
        <taxon>Streptomycetaceae</taxon>
        <taxon>Streptomyces</taxon>
    </lineage>
</organism>